<protein>
    <recommendedName>
        <fullName evidence="3">Secreted protein</fullName>
    </recommendedName>
</protein>
<accession>A0AB39QUE2</accession>
<dbReference type="AlphaFoldDB" id="A0AB39QUE2"/>
<name>A0AB39QUE2_9ACTN</name>
<evidence type="ECO:0000313" key="2">
    <source>
        <dbReference type="EMBL" id="XDQ45948.1"/>
    </source>
</evidence>
<reference evidence="2" key="1">
    <citation type="submission" date="2024-07" db="EMBL/GenBank/DDBJ databases">
        <authorList>
            <person name="Yu S.T."/>
        </authorList>
    </citation>
    <scope>NUCLEOTIDE SEQUENCE</scope>
    <source>
        <strain evidence="2">R39</strain>
    </source>
</reference>
<evidence type="ECO:0000256" key="1">
    <source>
        <dbReference type="SAM" id="MobiDB-lite"/>
    </source>
</evidence>
<proteinExistence type="predicted"/>
<organism evidence="2">
    <name type="scientific">Streptomyces sp. R39</name>
    <dbReference type="NCBI Taxonomy" id="3238631"/>
    <lineage>
        <taxon>Bacteria</taxon>
        <taxon>Bacillati</taxon>
        <taxon>Actinomycetota</taxon>
        <taxon>Actinomycetes</taxon>
        <taxon>Kitasatosporales</taxon>
        <taxon>Streptomycetaceae</taxon>
        <taxon>Streptomyces</taxon>
    </lineage>
</organism>
<sequence>MTSPAVLPGVAVRVSRTAPGRRALQLALLVGGLLALGFFCGQRAQAAEGATPPSLTSVVTQKTPLRDVVTPHRMPGAARKPVTEAVPVVDGVDEVVRSVSGTVGDTVTATTAVTETVTETVISPVASALTETLAETVRQVTELPALPVVQVPGLPVVSEPPVVSIPAPVTPVTPVPGPAPGQAQPRTPVTHETGHETSGTDPVTKAVAATAVSYGPRITGAVTFTSGRVTPAGGHRAARAVGAPAHPAPTGVPDGAPGKSAVDGNPSQHGDAHAVTFTGRAPFRLVPGAAARPDAAGTRDRYRDIPVFPG</sequence>
<feature type="region of interest" description="Disordered" evidence="1">
    <location>
        <begin position="173"/>
        <end position="201"/>
    </location>
</feature>
<feature type="region of interest" description="Disordered" evidence="1">
    <location>
        <begin position="291"/>
        <end position="310"/>
    </location>
</feature>
<evidence type="ECO:0008006" key="3">
    <source>
        <dbReference type="Google" id="ProtNLM"/>
    </source>
</evidence>
<dbReference type="RefSeq" id="WP_369224832.1">
    <property type="nucleotide sequence ID" value="NZ_CP163441.1"/>
</dbReference>
<gene>
    <name evidence="2" type="ORF">AB5J52_28855</name>
</gene>
<feature type="region of interest" description="Disordered" evidence="1">
    <location>
        <begin position="242"/>
        <end position="272"/>
    </location>
</feature>
<dbReference type="EMBL" id="CP163441">
    <property type="protein sequence ID" value="XDQ45948.1"/>
    <property type="molecule type" value="Genomic_DNA"/>
</dbReference>